<accession>A0A922I338</accession>
<sequence>MNTRSKLLISGEMESKIRNQTLIIIHKGYAQTNDKVVFSLISFCLRVDSGNDDDDDDGGGGGNDDQDQ</sequence>
<reference evidence="1" key="2">
    <citation type="journal article" date="2022" name="Res Sq">
        <title>Comparative Genomics Reveals Insights into the Divergent Evolution of Astigmatic Mites and Household Pest Adaptations.</title>
        <authorList>
            <person name="Xiong Q."/>
            <person name="Wan A.T.-Y."/>
            <person name="Liu X.-Y."/>
            <person name="Fung C.S.-H."/>
            <person name="Xiao X."/>
            <person name="Malainual N."/>
            <person name="Hou J."/>
            <person name="Wang L."/>
            <person name="Wang M."/>
            <person name="Yang K."/>
            <person name="Cui Y."/>
            <person name="Leung E."/>
            <person name="Nong W."/>
            <person name="Shin S.-K."/>
            <person name="Au S."/>
            <person name="Jeong K.Y."/>
            <person name="Chew F.T."/>
            <person name="Hui J."/>
            <person name="Leung T.F."/>
            <person name="Tungtrongchitr A."/>
            <person name="Zhong N."/>
            <person name="Liu Z."/>
            <person name="Tsui S."/>
        </authorList>
    </citation>
    <scope>NUCLEOTIDE SEQUENCE</scope>
    <source>
        <strain evidence="1">Derf</strain>
        <tissue evidence="1">Whole organism</tissue>
    </source>
</reference>
<name>A0A922I338_DERFA</name>
<proteinExistence type="predicted"/>
<evidence type="ECO:0000313" key="2">
    <source>
        <dbReference type="Proteomes" id="UP000790347"/>
    </source>
</evidence>
<keyword evidence="2" id="KW-1185">Reference proteome</keyword>
<dbReference type="Proteomes" id="UP000790347">
    <property type="component" value="Unassembled WGS sequence"/>
</dbReference>
<dbReference type="EMBL" id="ASGP02000003">
    <property type="protein sequence ID" value="KAH9518242.1"/>
    <property type="molecule type" value="Genomic_DNA"/>
</dbReference>
<gene>
    <name evidence="1" type="ORF">DERF_008833</name>
</gene>
<comment type="caution">
    <text evidence="1">The sequence shown here is derived from an EMBL/GenBank/DDBJ whole genome shotgun (WGS) entry which is preliminary data.</text>
</comment>
<protein>
    <submittedName>
        <fullName evidence="1">Uncharacterized protein</fullName>
    </submittedName>
</protein>
<dbReference type="AlphaFoldDB" id="A0A922I338"/>
<reference evidence="1" key="1">
    <citation type="submission" date="2013-05" db="EMBL/GenBank/DDBJ databases">
        <authorList>
            <person name="Yim A.K.Y."/>
            <person name="Chan T.F."/>
            <person name="Ji K.M."/>
            <person name="Liu X.Y."/>
            <person name="Zhou J.W."/>
            <person name="Li R.Q."/>
            <person name="Yang K.Y."/>
            <person name="Li J."/>
            <person name="Li M."/>
            <person name="Law P.T.W."/>
            <person name="Wu Y.L."/>
            <person name="Cai Z.L."/>
            <person name="Qin H."/>
            <person name="Bao Y."/>
            <person name="Leung R.K.K."/>
            <person name="Ng P.K.S."/>
            <person name="Zou J."/>
            <person name="Zhong X.J."/>
            <person name="Ran P.X."/>
            <person name="Zhong N.S."/>
            <person name="Liu Z.G."/>
            <person name="Tsui S.K.W."/>
        </authorList>
    </citation>
    <scope>NUCLEOTIDE SEQUENCE</scope>
    <source>
        <strain evidence="1">Derf</strain>
        <tissue evidence="1">Whole organism</tissue>
    </source>
</reference>
<organism evidence="1 2">
    <name type="scientific">Dermatophagoides farinae</name>
    <name type="common">American house dust mite</name>
    <dbReference type="NCBI Taxonomy" id="6954"/>
    <lineage>
        <taxon>Eukaryota</taxon>
        <taxon>Metazoa</taxon>
        <taxon>Ecdysozoa</taxon>
        <taxon>Arthropoda</taxon>
        <taxon>Chelicerata</taxon>
        <taxon>Arachnida</taxon>
        <taxon>Acari</taxon>
        <taxon>Acariformes</taxon>
        <taxon>Sarcoptiformes</taxon>
        <taxon>Astigmata</taxon>
        <taxon>Psoroptidia</taxon>
        <taxon>Analgoidea</taxon>
        <taxon>Pyroglyphidae</taxon>
        <taxon>Dermatophagoidinae</taxon>
        <taxon>Dermatophagoides</taxon>
    </lineage>
</organism>
<evidence type="ECO:0000313" key="1">
    <source>
        <dbReference type="EMBL" id="KAH9518242.1"/>
    </source>
</evidence>